<comment type="caution">
    <text evidence="2">The sequence shown here is derived from an EMBL/GenBank/DDBJ whole genome shotgun (WGS) entry which is preliminary data.</text>
</comment>
<evidence type="ECO:0000313" key="3">
    <source>
        <dbReference type="Proteomes" id="UP001187192"/>
    </source>
</evidence>
<name>A0AA88DQL6_FICCA</name>
<organism evidence="2 3">
    <name type="scientific">Ficus carica</name>
    <name type="common">Common fig</name>
    <dbReference type="NCBI Taxonomy" id="3494"/>
    <lineage>
        <taxon>Eukaryota</taxon>
        <taxon>Viridiplantae</taxon>
        <taxon>Streptophyta</taxon>
        <taxon>Embryophyta</taxon>
        <taxon>Tracheophyta</taxon>
        <taxon>Spermatophyta</taxon>
        <taxon>Magnoliopsida</taxon>
        <taxon>eudicotyledons</taxon>
        <taxon>Gunneridae</taxon>
        <taxon>Pentapetalae</taxon>
        <taxon>rosids</taxon>
        <taxon>fabids</taxon>
        <taxon>Rosales</taxon>
        <taxon>Moraceae</taxon>
        <taxon>Ficeae</taxon>
        <taxon>Ficus</taxon>
    </lineage>
</organism>
<dbReference type="PANTHER" id="PTHR33018:SF31">
    <property type="entry name" value="TRANSPOSASE, PTTA_EN_SPM, PLANT"/>
    <property type="match status" value="1"/>
</dbReference>
<evidence type="ECO:0000259" key="1">
    <source>
        <dbReference type="Pfam" id="PF26133"/>
    </source>
</evidence>
<reference evidence="2" key="1">
    <citation type="submission" date="2023-07" db="EMBL/GenBank/DDBJ databases">
        <title>draft genome sequence of fig (Ficus carica).</title>
        <authorList>
            <person name="Takahashi T."/>
            <person name="Nishimura K."/>
        </authorList>
    </citation>
    <scope>NUCLEOTIDE SEQUENCE</scope>
</reference>
<sequence>MVQIFGVFIKIPHSLLILSRASFTLAYKLSLETLGYLLHRAVTPPYFISLDSHSTSPPISLVLSLSTSPLHFSLASLLHHSFSHVPLPLSLAVTPPSPMPLPSRPYPHSTTCSRRRDNEQLDILCGWTYASNPEDFSEQETQESFESVGTNDILAKSLGNAEHSDRTRGQSKFVKQLHYFNIVQSSRENVEVSEVKLQLAALERTIHFKTSCTQNKNQAVASNLQPMPNASKECQLFINDLIDGRDVLVAIGRAYIGCVPTNIVHGIPLGEENVRVTIIVPKLKRTLLPIPMNEATCIEEVVGEFVAWPKRLVILEINLTQASRGPSHAPDREAEGSK</sequence>
<keyword evidence="3" id="KW-1185">Reference proteome</keyword>
<gene>
    <name evidence="2" type="ORF">TIFTF001_028566</name>
</gene>
<proteinExistence type="predicted"/>
<dbReference type="PANTHER" id="PTHR33018">
    <property type="entry name" value="OS10G0338966 PROTEIN-RELATED"/>
    <property type="match status" value="1"/>
</dbReference>
<protein>
    <recommendedName>
        <fullName evidence="1">DUF8039 domain-containing protein</fullName>
    </recommendedName>
</protein>
<dbReference type="Pfam" id="PF26133">
    <property type="entry name" value="DUF8039"/>
    <property type="match status" value="1"/>
</dbReference>
<evidence type="ECO:0000313" key="2">
    <source>
        <dbReference type="EMBL" id="GMN59461.1"/>
    </source>
</evidence>
<dbReference type="Proteomes" id="UP001187192">
    <property type="component" value="Unassembled WGS sequence"/>
</dbReference>
<accession>A0AA88DQL6</accession>
<feature type="domain" description="DUF8039" evidence="1">
    <location>
        <begin position="231"/>
        <end position="315"/>
    </location>
</feature>
<dbReference type="AlphaFoldDB" id="A0AA88DQL6"/>
<dbReference type="InterPro" id="IPR058352">
    <property type="entry name" value="DUF8039"/>
</dbReference>
<dbReference type="EMBL" id="BTGU01000087">
    <property type="protein sequence ID" value="GMN59461.1"/>
    <property type="molecule type" value="Genomic_DNA"/>
</dbReference>